<evidence type="ECO:0000313" key="7">
    <source>
        <dbReference type="EMBL" id="KAK3931443.1"/>
    </source>
</evidence>
<dbReference type="Pfam" id="PF08240">
    <property type="entry name" value="ADH_N"/>
    <property type="match status" value="1"/>
</dbReference>
<evidence type="ECO:0000259" key="6">
    <source>
        <dbReference type="SMART" id="SM00829"/>
    </source>
</evidence>
<name>A0AAE1LTG0_9NEOP</name>
<dbReference type="SUPFAM" id="SSF50129">
    <property type="entry name" value="GroES-like"/>
    <property type="match status" value="1"/>
</dbReference>
<evidence type="ECO:0000256" key="5">
    <source>
        <dbReference type="ARBA" id="ARBA00023128"/>
    </source>
</evidence>
<dbReference type="PANTHER" id="PTHR11695">
    <property type="entry name" value="ALCOHOL DEHYDROGENASE RELATED"/>
    <property type="match status" value="1"/>
</dbReference>
<dbReference type="Proteomes" id="UP001219518">
    <property type="component" value="Unassembled WGS sequence"/>
</dbReference>
<dbReference type="Pfam" id="PF13602">
    <property type="entry name" value="ADH_zinc_N_2"/>
    <property type="match status" value="1"/>
</dbReference>
<dbReference type="InterPro" id="IPR013154">
    <property type="entry name" value="ADH-like_N"/>
</dbReference>
<comment type="similarity">
    <text evidence="2">Belongs to the zinc-containing alcohol dehydrogenase family. Quinone oxidoreductase subfamily.</text>
</comment>
<sequence>MMAFVLGSPILRNLTKLSSQTCVVCIKESCTIRTYCPFTGFKPFSTSTPEQDIDMSPKEGKMCAWQIHSYGGVEELQLSCSVRQPVLSKPDDVLVNVAASSVNPIDTAMMNGYGSTFLNKLRQAVSCNPDESSIEFPLTLGRDFSGHVVAVGHNVKNLCPGDEVWGVIHPANQGCHAQQVVTSQSNIRSKPKSLSMEEAASIMYAAVTAWSALRITGDLFVAGARGKRILVLGAAGGVGSVAVQMAKAWGAEVVGTCRTDAVPLVESLGAHSVIDYALPDMIDRLRTQGQFDIVLDAAGLGADAGQYAACLKEWSNAKYITLRSPLLKNFDEHGLLLGALKSAADLVQPNITSGALSRGSSLRWGFFVPCDAALDEIQLLVEAGKIVPCIQKVYPFKNLPQAYQHVLGGHLRGKVVVSVKEK</sequence>
<dbReference type="Gene3D" id="3.90.180.10">
    <property type="entry name" value="Medium-chain alcohol dehydrogenases, catalytic domain"/>
    <property type="match status" value="1"/>
</dbReference>
<evidence type="ECO:0000256" key="1">
    <source>
        <dbReference type="ARBA" id="ARBA00004173"/>
    </source>
</evidence>
<gene>
    <name evidence="7" type="ORF">KUF71_025962</name>
</gene>
<dbReference type="Gene3D" id="3.40.50.720">
    <property type="entry name" value="NAD(P)-binding Rossmann-like Domain"/>
    <property type="match status" value="1"/>
</dbReference>
<protein>
    <submittedName>
        <fullName evidence="7">Reticulon-4-interacting protein 1, mitochondrial</fullName>
    </submittedName>
</protein>
<dbReference type="InterPro" id="IPR002364">
    <property type="entry name" value="Quin_OxRdtase/zeta-crystal_CS"/>
</dbReference>
<comment type="subcellular location">
    <subcellularLocation>
        <location evidence="1">Mitochondrion</location>
    </subcellularLocation>
</comment>
<keyword evidence="8" id="KW-1185">Reference proteome</keyword>
<dbReference type="GO" id="GO:0005739">
    <property type="term" value="C:mitochondrion"/>
    <property type="evidence" value="ECO:0007669"/>
    <property type="project" value="UniProtKB-SubCell"/>
</dbReference>
<dbReference type="InterPro" id="IPR011032">
    <property type="entry name" value="GroES-like_sf"/>
</dbReference>
<keyword evidence="5" id="KW-0496">Mitochondrion</keyword>
<dbReference type="InterPro" id="IPR020843">
    <property type="entry name" value="ER"/>
</dbReference>
<evidence type="ECO:0000256" key="3">
    <source>
        <dbReference type="ARBA" id="ARBA00022946"/>
    </source>
</evidence>
<keyword evidence="3" id="KW-0809">Transit peptide</keyword>
<evidence type="ECO:0000256" key="2">
    <source>
        <dbReference type="ARBA" id="ARBA00010371"/>
    </source>
</evidence>
<dbReference type="FunFam" id="3.40.50.720:FF:000147">
    <property type="entry name" value="Reticulon-4-interacting protein 1 homolog, mitochondrial"/>
    <property type="match status" value="1"/>
</dbReference>
<reference evidence="7" key="2">
    <citation type="journal article" date="2023" name="BMC Genomics">
        <title>Pest status, molecular evolution, and epigenetic factors derived from the genome assembly of Frankliniella fusca, a thysanopteran phytovirus vector.</title>
        <authorList>
            <person name="Catto M.A."/>
            <person name="Labadie P.E."/>
            <person name="Jacobson A.L."/>
            <person name="Kennedy G.G."/>
            <person name="Srinivasan R."/>
            <person name="Hunt B.G."/>
        </authorList>
    </citation>
    <scope>NUCLEOTIDE SEQUENCE</scope>
    <source>
        <strain evidence="7">PL_HMW_Pooled</strain>
    </source>
</reference>
<accession>A0AAE1LTG0</accession>
<organism evidence="7 8">
    <name type="scientific">Frankliniella fusca</name>
    <dbReference type="NCBI Taxonomy" id="407009"/>
    <lineage>
        <taxon>Eukaryota</taxon>
        <taxon>Metazoa</taxon>
        <taxon>Ecdysozoa</taxon>
        <taxon>Arthropoda</taxon>
        <taxon>Hexapoda</taxon>
        <taxon>Insecta</taxon>
        <taxon>Pterygota</taxon>
        <taxon>Neoptera</taxon>
        <taxon>Paraneoptera</taxon>
        <taxon>Thysanoptera</taxon>
        <taxon>Terebrantia</taxon>
        <taxon>Thripoidea</taxon>
        <taxon>Thripidae</taxon>
        <taxon>Frankliniella</taxon>
    </lineage>
</organism>
<dbReference type="AlphaFoldDB" id="A0AAE1LTG0"/>
<comment type="caution">
    <text evidence="7">The sequence shown here is derived from an EMBL/GenBank/DDBJ whole genome shotgun (WGS) entry which is preliminary data.</text>
</comment>
<dbReference type="SUPFAM" id="SSF51735">
    <property type="entry name" value="NAD(P)-binding Rossmann-fold domains"/>
    <property type="match status" value="1"/>
</dbReference>
<dbReference type="SMART" id="SM00829">
    <property type="entry name" value="PKS_ER"/>
    <property type="match status" value="1"/>
</dbReference>
<dbReference type="PROSITE" id="PS01162">
    <property type="entry name" value="QOR_ZETA_CRYSTAL"/>
    <property type="match status" value="1"/>
</dbReference>
<reference evidence="7" key="1">
    <citation type="submission" date="2021-07" db="EMBL/GenBank/DDBJ databases">
        <authorList>
            <person name="Catto M.A."/>
            <person name="Jacobson A."/>
            <person name="Kennedy G."/>
            <person name="Labadie P."/>
            <person name="Hunt B.G."/>
            <person name="Srinivasan R."/>
        </authorList>
    </citation>
    <scope>NUCLEOTIDE SEQUENCE</scope>
    <source>
        <strain evidence="7">PL_HMW_Pooled</strain>
        <tissue evidence="7">Head</tissue>
    </source>
</reference>
<evidence type="ECO:0000313" key="8">
    <source>
        <dbReference type="Proteomes" id="UP001219518"/>
    </source>
</evidence>
<dbReference type="PANTHER" id="PTHR11695:SF294">
    <property type="entry name" value="RETICULON-4-INTERACTING PROTEIN 1, MITOCHONDRIAL"/>
    <property type="match status" value="1"/>
</dbReference>
<dbReference type="InterPro" id="IPR050700">
    <property type="entry name" value="YIM1/Zinc_Alcohol_DH_Fams"/>
</dbReference>
<keyword evidence="4" id="KW-0560">Oxidoreductase</keyword>
<dbReference type="GO" id="GO:0008270">
    <property type="term" value="F:zinc ion binding"/>
    <property type="evidence" value="ECO:0007669"/>
    <property type="project" value="InterPro"/>
</dbReference>
<dbReference type="CDD" id="cd08248">
    <property type="entry name" value="RTN4I1"/>
    <property type="match status" value="1"/>
</dbReference>
<feature type="domain" description="Enoyl reductase (ER)" evidence="6">
    <location>
        <begin position="71"/>
        <end position="417"/>
    </location>
</feature>
<evidence type="ECO:0000256" key="4">
    <source>
        <dbReference type="ARBA" id="ARBA00023002"/>
    </source>
</evidence>
<dbReference type="EMBL" id="JAHWGI010001425">
    <property type="protein sequence ID" value="KAK3931443.1"/>
    <property type="molecule type" value="Genomic_DNA"/>
</dbReference>
<dbReference type="InterPro" id="IPR037397">
    <property type="entry name" value="RTN4IP1"/>
</dbReference>
<dbReference type="GO" id="GO:0016491">
    <property type="term" value="F:oxidoreductase activity"/>
    <property type="evidence" value="ECO:0007669"/>
    <property type="project" value="UniProtKB-KW"/>
</dbReference>
<dbReference type="InterPro" id="IPR036291">
    <property type="entry name" value="NAD(P)-bd_dom_sf"/>
</dbReference>
<proteinExistence type="inferred from homology"/>